<dbReference type="EMBL" id="CAUYUJ010018011">
    <property type="protein sequence ID" value="CAK0879874.1"/>
    <property type="molecule type" value="Genomic_DNA"/>
</dbReference>
<reference evidence="1" key="1">
    <citation type="submission" date="2023-10" db="EMBL/GenBank/DDBJ databases">
        <authorList>
            <person name="Chen Y."/>
            <person name="Shah S."/>
            <person name="Dougan E. K."/>
            <person name="Thang M."/>
            <person name="Chan C."/>
        </authorList>
    </citation>
    <scope>NUCLEOTIDE SEQUENCE [LARGE SCALE GENOMIC DNA]</scope>
</reference>
<proteinExistence type="predicted"/>
<organism evidence="1 2">
    <name type="scientific">Prorocentrum cordatum</name>
    <dbReference type="NCBI Taxonomy" id="2364126"/>
    <lineage>
        <taxon>Eukaryota</taxon>
        <taxon>Sar</taxon>
        <taxon>Alveolata</taxon>
        <taxon>Dinophyceae</taxon>
        <taxon>Prorocentrales</taxon>
        <taxon>Prorocentraceae</taxon>
        <taxon>Prorocentrum</taxon>
    </lineage>
</organism>
<keyword evidence="2" id="KW-1185">Reference proteome</keyword>
<gene>
    <name evidence="1" type="ORF">PCOR1329_LOCUS63182</name>
</gene>
<comment type="caution">
    <text evidence="1">The sequence shown here is derived from an EMBL/GenBank/DDBJ whole genome shotgun (WGS) entry which is preliminary data.</text>
</comment>
<name>A0ABN9W1I2_9DINO</name>
<feature type="non-terminal residue" evidence="1">
    <location>
        <position position="255"/>
    </location>
</feature>
<accession>A0ABN9W1I2</accession>
<evidence type="ECO:0000313" key="2">
    <source>
        <dbReference type="Proteomes" id="UP001189429"/>
    </source>
</evidence>
<feature type="non-terminal residue" evidence="1">
    <location>
        <position position="1"/>
    </location>
</feature>
<dbReference type="Proteomes" id="UP001189429">
    <property type="component" value="Unassembled WGS sequence"/>
</dbReference>
<protein>
    <submittedName>
        <fullName evidence="1">Uncharacterized protein</fullName>
    </submittedName>
</protein>
<evidence type="ECO:0000313" key="1">
    <source>
        <dbReference type="EMBL" id="CAK0879874.1"/>
    </source>
</evidence>
<sequence length="255" mass="27192">ELLQRAEATGPLLRAAKDQGEAAWRQASSTQAARLVELVGPVRPQGHLLIRLAGLAQQDSFAPADAQLLQNALATVSTTSGGTWTSQSFERFPYFLSGEVWAVLNDPSGDVLHKARTVLSFLSTKLGLTSPSEGTYAHLTALVTICVEGAPTAEPLEKMVSLPTDPNAFRAAFPATWVAAYGDGGPANIGVSYVDVSVVAKAFKWRDRQTGPASSPTLQAMQQMMGQTLQHSQQERLANGSMLTFTQKQPRSLAG</sequence>